<dbReference type="Gene3D" id="1.20.120.530">
    <property type="entry name" value="GntR ligand-binding domain-like"/>
    <property type="match status" value="1"/>
</dbReference>
<evidence type="ECO:0000259" key="4">
    <source>
        <dbReference type="PROSITE" id="PS50949"/>
    </source>
</evidence>
<dbReference type="Proteomes" id="UP000240542">
    <property type="component" value="Unassembled WGS sequence"/>
</dbReference>
<organism evidence="5 6">
    <name type="scientific">Murinocardiopsis flavida</name>
    <dbReference type="NCBI Taxonomy" id="645275"/>
    <lineage>
        <taxon>Bacteria</taxon>
        <taxon>Bacillati</taxon>
        <taxon>Actinomycetota</taxon>
        <taxon>Actinomycetes</taxon>
        <taxon>Streptosporangiales</taxon>
        <taxon>Nocardiopsidaceae</taxon>
        <taxon>Murinocardiopsis</taxon>
    </lineage>
</organism>
<dbReference type="InterPro" id="IPR036388">
    <property type="entry name" value="WH-like_DNA-bd_sf"/>
</dbReference>
<name>A0A2P8DTU6_9ACTN</name>
<dbReference type="InterPro" id="IPR008920">
    <property type="entry name" value="TF_FadR/GntR_C"/>
</dbReference>
<accession>A0A2P8DTU6</accession>
<keyword evidence="3" id="KW-0804">Transcription</keyword>
<dbReference type="InterPro" id="IPR000524">
    <property type="entry name" value="Tscrpt_reg_HTH_GntR"/>
</dbReference>
<sequence>MWQHLGSGSIRERIEHQVLRVIEEGRLKPGERLPPERELAATLGVSRPSLREALRFLQSRGVLSIRHGVGVFVEAPAPQDRLYSATARQQMTLEELFAMREVLEVPAAQWAAERRDPDGIEALTAAYESMQDIAATDRARLDFAELGAADARFHMAIVDAAGNRFLQQTLGVLQRILAEGMETTLTVPGRLERSRAEHERIFTAIVGGDPGAAKRHIGTHIRNARKAAMGRLAEAGSEAGRTVQHAG</sequence>
<keyword evidence="6" id="KW-1185">Reference proteome</keyword>
<gene>
    <name evidence="5" type="ORF">CLV63_101108</name>
</gene>
<evidence type="ECO:0000256" key="1">
    <source>
        <dbReference type="ARBA" id="ARBA00023015"/>
    </source>
</evidence>
<keyword evidence="2" id="KW-0238">DNA-binding</keyword>
<dbReference type="GO" id="GO:0003700">
    <property type="term" value="F:DNA-binding transcription factor activity"/>
    <property type="evidence" value="ECO:0007669"/>
    <property type="project" value="InterPro"/>
</dbReference>
<protein>
    <submittedName>
        <fullName evidence="5">GntR family transcriptional regulator</fullName>
    </submittedName>
</protein>
<dbReference type="InterPro" id="IPR036390">
    <property type="entry name" value="WH_DNA-bd_sf"/>
</dbReference>
<feature type="domain" description="HTH gntR-type" evidence="4">
    <location>
        <begin position="8"/>
        <end position="76"/>
    </location>
</feature>
<dbReference type="Pfam" id="PF00392">
    <property type="entry name" value="GntR"/>
    <property type="match status" value="1"/>
</dbReference>
<evidence type="ECO:0000256" key="3">
    <source>
        <dbReference type="ARBA" id="ARBA00023163"/>
    </source>
</evidence>
<reference evidence="5 6" key="1">
    <citation type="submission" date="2018-03" db="EMBL/GenBank/DDBJ databases">
        <title>Genomic Encyclopedia of Archaeal and Bacterial Type Strains, Phase II (KMG-II): from individual species to whole genera.</title>
        <authorList>
            <person name="Goeker M."/>
        </authorList>
    </citation>
    <scope>NUCLEOTIDE SEQUENCE [LARGE SCALE GENOMIC DNA]</scope>
    <source>
        <strain evidence="5 6">DSM 45312</strain>
    </source>
</reference>
<dbReference type="SUPFAM" id="SSF48008">
    <property type="entry name" value="GntR ligand-binding domain-like"/>
    <property type="match status" value="1"/>
</dbReference>
<dbReference type="GO" id="GO:0003677">
    <property type="term" value="F:DNA binding"/>
    <property type="evidence" value="ECO:0007669"/>
    <property type="project" value="UniProtKB-KW"/>
</dbReference>
<dbReference type="RefSeq" id="WP_106580835.1">
    <property type="nucleotide sequence ID" value="NZ_PYGA01000001.1"/>
</dbReference>
<dbReference type="CDD" id="cd07377">
    <property type="entry name" value="WHTH_GntR"/>
    <property type="match status" value="1"/>
</dbReference>
<dbReference type="Pfam" id="PF07729">
    <property type="entry name" value="FCD"/>
    <property type="match status" value="1"/>
</dbReference>
<dbReference type="InterPro" id="IPR011711">
    <property type="entry name" value="GntR_C"/>
</dbReference>
<evidence type="ECO:0000313" key="6">
    <source>
        <dbReference type="Proteomes" id="UP000240542"/>
    </source>
</evidence>
<dbReference type="EMBL" id="PYGA01000001">
    <property type="protein sequence ID" value="PSL00634.1"/>
    <property type="molecule type" value="Genomic_DNA"/>
</dbReference>
<evidence type="ECO:0000313" key="5">
    <source>
        <dbReference type="EMBL" id="PSL00634.1"/>
    </source>
</evidence>
<dbReference type="SUPFAM" id="SSF46785">
    <property type="entry name" value="Winged helix' DNA-binding domain"/>
    <property type="match status" value="1"/>
</dbReference>
<keyword evidence="1" id="KW-0805">Transcription regulation</keyword>
<dbReference type="PANTHER" id="PTHR43537">
    <property type="entry name" value="TRANSCRIPTIONAL REGULATOR, GNTR FAMILY"/>
    <property type="match status" value="1"/>
</dbReference>
<dbReference type="PANTHER" id="PTHR43537:SF5">
    <property type="entry name" value="UXU OPERON TRANSCRIPTIONAL REGULATOR"/>
    <property type="match status" value="1"/>
</dbReference>
<dbReference type="AlphaFoldDB" id="A0A2P8DTU6"/>
<dbReference type="PRINTS" id="PR00035">
    <property type="entry name" value="HTHGNTR"/>
</dbReference>
<dbReference type="OrthoDB" id="4535513at2"/>
<proteinExistence type="predicted"/>
<dbReference type="SMART" id="SM00345">
    <property type="entry name" value="HTH_GNTR"/>
    <property type="match status" value="1"/>
</dbReference>
<dbReference type="Gene3D" id="1.10.10.10">
    <property type="entry name" value="Winged helix-like DNA-binding domain superfamily/Winged helix DNA-binding domain"/>
    <property type="match status" value="1"/>
</dbReference>
<dbReference type="PROSITE" id="PS50949">
    <property type="entry name" value="HTH_GNTR"/>
    <property type="match status" value="1"/>
</dbReference>
<comment type="caution">
    <text evidence="5">The sequence shown here is derived from an EMBL/GenBank/DDBJ whole genome shotgun (WGS) entry which is preliminary data.</text>
</comment>
<dbReference type="SMART" id="SM00895">
    <property type="entry name" value="FCD"/>
    <property type="match status" value="1"/>
</dbReference>
<evidence type="ECO:0000256" key="2">
    <source>
        <dbReference type="ARBA" id="ARBA00023125"/>
    </source>
</evidence>